<gene>
    <name evidence="2" type="ORF">HA41_04985</name>
</gene>
<reference evidence="2 3" key="1">
    <citation type="journal article" date="2017" name="Antonie Van Leeuwenhoek">
        <title>Phylogenomic resolution of the bacterial genus Pantoea and its relationship with Erwinia and Tatumella.</title>
        <authorList>
            <person name="Palmer M."/>
            <person name="Steenkamp E.T."/>
            <person name="Coetzee M.P."/>
            <person name="Chan W.Y."/>
            <person name="van Zyl E."/>
            <person name="De Maayer P."/>
            <person name="Coutinho T.A."/>
            <person name="Blom J."/>
            <person name="Smits T.H."/>
            <person name="Duffy B."/>
            <person name="Venter S.N."/>
        </authorList>
    </citation>
    <scope>NUCLEOTIDE SEQUENCE [LARGE SCALE GENOMIC DNA]</scope>
    <source>
        <strain evidence="2 3">LMG 24534</strain>
    </source>
</reference>
<proteinExistence type="predicted"/>
<dbReference type="RefSeq" id="WP_158086614.1">
    <property type="nucleotide sequence ID" value="NZ_MLFN01000008.1"/>
</dbReference>
<comment type="caution">
    <text evidence="2">The sequence shown here is derived from an EMBL/GenBank/DDBJ whole genome shotgun (WGS) entry which is preliminary data.</text>
</comment>
<dbReference type="Proteomes" id="UP000193933">
    <property type="component" value="Unassembled WGS sequence"/>
</dbReference>
<dbReference type="AlphaFoldDB" id="A0A1X1BZW0"/>
<protein>
    <recommendedName>
        <fullName evidence="1">Xylose isomerase-like TIM barrel domain-containing protein</fullName>
    </recommendedName>
</protein>
<organism evidence="2 3">
    <name type="scientific">Pantoea conspicua</name>
    <dbReference type="NCBI Taxonomy" id="472705"/>
    <lineage>
        <taxon>Bacteria</taxon>
        <taxon>Pseudomonadati</taxon>
        <taxon>Pseudomonadota</taxon>
        <taxon>Gammaproteobacteria</taxon>
        <taxon>Enterobacterales</taxon>
        <taxon>Erwiniaceae</taxon>
        <taxon>Pantoea</taxon>
    </lineage>
</organism>
<name>A0A1X1BZW0_9GAMM</name>
<sequence>MKQTALVPSAHIAELFFPDMQDESKVVDIAERLSQQPFYRFIETGMVMQAAQARRLRDISETQQVKLTQWMTFVLNQQGLNLSSPDRIQRKRSMKRACELVHRAADCGATRIAFVSGSDPGAAQREAAKSALGETLEQIGEVMSQYPQMIMQLEPLDRFAHKCQLIGPTDETLRWMKQLRRTCPRLYLAWDSAHVALNQEDPIVALRQSGSLVSQLHLSNAILDPNDPGYGDHHMRFGAPGFLTPAVAANIVAAARQLPDDPLLEERSIAVEMRTTDQDDRWQTEQACRDFLQQALAGAAMTA</sequence>
<dbReference type="InterPro" id="IPR036237">
    <property type="entry name" value="Xyl_isomerase-like_sf"/>
</dbReference>
<keyword evidence="3" id="KW-1185">Reference proteome</keyword>
<dbReference type="Pfam" id="PF01261">
    <property type="entry name" value="AP_endonuc_2"/>
    <property type="match status" value="1"/>
</dbReference>
<evidence type="ECO:0000313" key="3">
    <source>
        <dbReference type="Proteomes" id="UP000193933"/>
    </source>
</evidence>
<dbReference type="InterPro" id="IPR013022">
    <property type="entry name" value="Xyl_isomerase-like_TIM-brl"/>
</dbReference>
<dbReference type="Gene3D" id="3.20.20.150">
    <property type="entry name" value="Divalent-metal-dependent TIM barrel enzymes"/>
    <property type="match status" value="1"/>
</dbReference>
<evidence type="ECO:0000313" key="2">
    <source>
        <dbReference type="EMBL" id="ORM54572.1"/>
    </source>
</evidence>
<evidence type="ECO:0000259" key="1">
    <source>
        <dbReference type="Pfam" id="PF01261"/>
    </source>
</evidence>
<dbReference type="EMBL" id="MLFN01000008">
    <property type="protein sequence ID" value="ORM54572.1"/>
    <property type="molecule type" value="Genomic_DNA"/>
</dbReference>
<dbReference type="STRING" id="472705.GCA_001743465_03504"/>
<feature type="domain" description="Xylose isomerase-like TIM barrel" evidence="1">
    <location>
        <begin position="39"/>
        <end position="239"/>
    </location>
</feature>
<dbReference type="OrthoDB" id="6622255at2"/>
<dbReference type="SUPFAM" id="SSF51658">
    <property type="entry name" value="Xylose isomerase-like"/>
    <property type="match status" value="1"/>
</dbReference>
<accession>A0A1X1BZW0</accession>